<feature type="region of interest" description="Disordered" evidence="5">
    <location>
        <begin position="1914"/>
        <end position="1940"/>
    </location>
</feature>
<evidence type="ECO:0000256" key="2">
    <source>
        <dbReference type="ARBA" id="ARBA00022692"/>
    </source>
</evidence>
<sequence>MTKPSQNPPPKPKGNQSRSAVATVLKWGKRPSTITFAMISVTIGLVGYFGVRMWLYQNLPGWIETELSKVIKRDVRVGQLKALYLTSLELGPSSIPATTTDPDHVAIKGIKVGFNPLPLLLKRPLPVTINLVNVDVYAQQEANGEWINLKDLNFDNSFSPPIDFDAKVRVWNGNIALLPYGQTNPFKVRLDATAGLSDKNKRVKYSITTAIAEGKTKLKGKTWLTTGQTQARVNVQNLALAELMPLIKAVIPNIPANLQSGELDAKLAISLPSIKEIPDVKGKADFKGIQVQVNPLKEPVKASARLRFQGDWVRVEKTQGSYGAIEALVSGQVGWTKGFDLNVEVTPFSLAQLLKTVPVKSPVPVDGEMAADLSITGPINQPEVTGTLRNTKVTTIDKVKLAQIRADLAGNFSQVVLTDFLVKPEAGGKITGRGQVRLASDQQGGTKPQGMPLAFDFIAALPVDAIASPYKLPSQITLGNLDAQATIRGNTQNPQGSLIWQAPAVSTSSSKNIGVSGAGELLLLNQNILLRNTQVKVGKGRITATGTGNLKTSKWEATVVANAVPLDPFLPLSGQLTQGKINLSGSFKSFSPKSIEATGDMQVGVEGGKVKATGQVNRGMVELDARASKIKLNKVVPKLGLPIGLDSGKINLSASLESLLSSSSTPNLNSLMNTIDANFNGLLGVGGGKVNATGQLNSGNLDVNALAGQIKLNPLVPDVTIPVALRSGQLNLSGSLASLLASGLNQDLKSLNTINANFQGNLGVADGQVNATGQLNSGNLDVNALAGQIKLNPLVPDVTIPVALRSGQLNLSGSLASLLASGLNQDLKSLNTIKANFEGNLGVADGEVNAKGQLNSGNLDVNALAGQIKLNPLVPDVTIPVALRSGQLNLSGSLASLLASALNRDLNSLNTIDANFEGNLGVADGQVNAKGQLKSGNLDVNALAGQINLSNSIPNLALPIALKSGNAKLSSSLESLLAFGSSFNLDLLKAIQASFDGNLGVGGGNVNAIGQLTSGVLTADAIANSLDVGEIASQMALANFPSSIDTQIGGKVKLKSRLNTLDPLILLNQTDLQADLNGVIAQGKLNLNSTLSNGLWQAAINTNNLDSSLLVSQLLPELGNQKLELGPLNSQLNLSGNLNPLLNPGAIATIKANTLSLELPKHSFNAKGVILLSHLTKTNPSQMPWEIGTDLNLEVGSDLSKLPYNLLLSRLPLEQISPGYQIQVKGQADLNGRIQGKNLLSAPFLPGNLNMTGNLQLSNLKVNDLTFDPVLAGPVTVAPGQELAIDLRGKKDAIATRLQPCTRGDQCLAPYLPASFTLKQGQGSQFPILLTGVRRGDSLRVQIKNFSLAILNLKPGLRYGIPGKLQGEVTGQANLNLFTLETSGRNTIEIKQLALGEINAKQVSANFSYQDDIAQIASAALILGNSRYLLKNGRFNLKSQQINGKLTIPEAYIEDLLTIVKGVDIIDIAQGFQTTNSSTTNSSSDKIGNKKFGNADQLRPFPSIIHGSLATLLRRFAKINAQDDAVANPFNPTTLLTNLDIRGKYTGEIAVAGILTNPKVDFNVEGNNWQWYANSPNQVIVLNQLVGKGSYDQGVITVQPARMELGETVLAFQGQLGQESNSGNFLLQNLSLETVSNLASNFVTIPFDIAGNLNAKGELGGSLTNPQVTNGQVAVVDGSVNNTSLDDIEVNFDYVDSRLDFDTNKPDYLQVSGKVPFPPKPDSDRIDINLKLATPAMALLSVVTQQQVEWVNGEDRTADIDLDVSGSLELADSIKIKDLSGTSEVNIQNGTIKTKLLEDDFTLNVVGKFKLDDQRLQVVNSPDTEGQKTIEGNLAGIGFSLSGELPIVSNRIASNTTNSSNPLTLTIPKDNLKLAGLYEGGVASNVVITGSALRPVIGGNLNLENGQAFIPKAQETKTKESDEKTVKNTSNQTPSVVRSRNNNQFVPRLKNFQVSLGDELRVQQFPLYDFRLAGDLTLNGLINGNLQNLKGLGTIKLRRGEVDVLETEFVADRRHNNTIEFVPEQGLLNPNLDLKFTTIAFEPSGALRQRRIDNEILENVLQSSRPDQVKITLAIKGQTSQILALGGEKDYCADQQIATSGQDSGLAKLGSKTTILSRQQFQQLSECVYGEAIANSEDKEFLFSPIVSLSSTPPRSESGIIALLGNSFITQVETIANSNEREIAELVITQYVVRPIIKDILFTVEEQVSNVGRSIGLADLQVYPTFDAIYDLGQTSSVELSYDYVFNEVQVRYKWQF</sequence>
<evidence type="ECO:0000259" key="7">
    <source>
        <dbReference type="Pfam" id="PF04357"/>
    </source>
</evidence>
<comment type="subcellular location">
    <subcellularLocation>
        <location evidence="1">Membrane</location>
        <topology evidence="1">Single-pass membrane protein</topology>
    </subcellularLocation>
</comment>
<feature type="domain" description="Translocation and assembly module TamB C-terminal" evidence="7">
    <location>
        <begin position="1839"/>
        <end position="2254"/>
    </location>
</feature>
<dbReference type="PANTHER" id="PTHR34457:SF3">
    <property type="entry name" value="PROTEIN TIC236, CHLOROPLASTIC"/>
    <property type="match status" value="1"/>
</dbReference>
<dbReference type="InterPro" id="IPR007452">
    <property type="entry name" value="TamB_C"/>
</dbReference>
<keyword evidence="2 6" id="KW-0812">Transmembrane</keyword>
<evidence type="ECO:0000313" key="8">
    <source>
        <dbReference type="EMBL" id="AOY81080.2"/>
    </source>
</evidence>
<evidence type="ECO:0000256" key="4">
    <source>
        <dbReference type="ARBA" id="ARBA00023136"/>
    </source>
</evidence>
<dbReference type="Pfam" id="PF04357">
    <property type="entry name" value="TamB"/>
    <property type="match status" value="1"/>
</dbReference>
<organism evidence="8 9">
    <name type="scientific">Moorena producens (strain JHB)</name>
    <dbReference type="NCBI Taxonomy" id="1454205"/>
    <lineage>
        <taxon>Bacteria</taxon>
        <taxon>Bacillati</taxon>
        <taxon>Cyanobacteriota</taxon>
        <taxon>Cyanophyceae</taxon>
        <taxon>Coleofasciculales</taxon>
        <taxon>Coleofasciculaceae</taxon>
        <taxon>Moorena</taxon>
    </lineage>
</organism>
<evidence type="ECO:0000256" key="5">
    <source>
        <dbReference type="SAM" id="MobiDB-lite"/>
    </source>
</evidence>
<keyword evidence="4 6" id="KW-0472">Membrane</keyword>
<dbReference type="InterPro" id="IPR053022">
    <property type="entry name" value="Chloroplast_translocon_comp"/>
</dbReference>
<dbReference type="Proteomes" id="UP000176944">
    <property type="component" value="Chromosome"/>
</dbReference>
<dbReference type="PANTHER" id="PTHR34457">
    <property type="entry name" value="EMBRYO DEFECTIVE 2410"/>
    <property type="match status" value="1"/>
</dbReference>
<gene>
    <name evidence="8" type="ORF">BJP36_15410</name>
</gene>
<feature type="compositionally biased region" description="Polar residues" evidence="5">
    <location>
        <begin position="1927"/>
        <end position="1940"/>
    </location>
</feature>
<evidence type="ECO:0000256" key="1">
    <source>
        <dbReference type="ARBA" id="ARBA00004167"/>
    </source>
</evidence>
<protein>
    <submittedName>
        <fullName evidence="8">Translocation/assembly module TamB domain-containing protein</fullName>
    </submittedName>
</protein>
<feature type="transmembrane region" description="Helical" evidence="6">
    <location>
        <begin position="34"/>
        <end position="55"/>
    </location>
</feature>
<dbReference type="GO" id="GO:0009306">
    <property type="term" value="P:protein secretion"/>
    <property type="evidence" value="ECO:0007669"/>
    <property type="project" value="InterPro"/>
</dbReference>
<dbReference type="EMBL" id="CP017708">
    <property type="protein sequence ID" value="AOY81080.2"/>
    <property type="molecule type" value="Genomic_DNA"/>
</dbReference>
<evidence type="ECO:0000256" key="3">
    <source>
        <dbReference type="ARBA" id="ARBA00022989"/>
    </source>
</evidence>
<dbReference type="GO" id="GO:0005886">
    <property type="term" value="C:plasma membrane"/>
    <property type="evidence" value="ECO:0007669"/>
    <property type="project" value="InterPro"/>
</dbReference>
<reference evidence="9" key="1">
    <citation type="submission" date="2016-10" db="EMBL/GenBank/DDBJ databases">
        <title>Comparative genomics uncovers the prolific and rare metabolic potential of the cyanobacterial genus Moorea.</title>
        <authorList>
            <person name="Leao T."/>
            <person name="Castelao G."/>
            <person name="Korobeynikov A."/>
            <person name="Monroe E.A."/>
            <person name="Podell S."/>
            <person name="Glukhov E."/>
            <person name="Allen E."/>
            <person name="Gerwick W.H."/>
            <person name="Gerwick L."/>
        </authorList>
    </citation>
    <scope>NUCLEOTIDE SEQUENCE [LARGE SCALE GENOMIC DNA]</scope>
    <source>
        <strain evidence="9">JHB</strain>
    </source>
</reference>
<keyword evidence="3 6" id="KW-1133">Transmembrane helix</keyword>
<feature type="compositionally biased region" description="Basic and acidic residues" evidence="5">
    <location>
        <begin position="1914"/>
        <end position="1926"/>
    </location>
</feature>
<accession>A0A1D9G0X8</accession>
<evidence type="ECO:0000313" key="9">
    <source>
        <dbReference type="Proteomes" id="UP000176944"/>
    </source>
</evidence>
<evidence type="ECO:0000256" key="6">
    <source>
        <dbReference type="SAM" id="Phobius"/>
    </source>
</evidence>
<name>A0A1D9G0X8_MOOP1</name>
<proteinExistence type="predicted"/>